<dbReference type="Proteomes" id="UP000297245">
    <property type="component" value="Unassembled WGS sequence"/>
</dbReference>
<dbReference type="EMBL" id="ML179246">
    <property type="protein sequence ID" value="THU93571.1"/>
    <property type="molecule type" value="Genomic_DNA"/>
</dbReference>
<feature type="compositionally biased region" description="Polar residues" evidence="1">
    <location>
        <begin position="1"/>
        <end position="11"/>
    </location>
</feature>
<accession>A0A4S8LW19</accession>
<protein>
    <submittedName>
        <fullName evidence="2">Uncharacterized protein</fullName>
    </submittedName>
</protein>
<feature type="region of interest" description="Disordered" evidence="1">
    <location>
        <begin position="1"/>
        <end position="94"/>
    </location>
</feature>
<sequence length="94" mass="10234">MKGLNQTIQGQDNRKREGNTPSMTLTRVHGPSSGEECYNSENMTKKHTAEPNSVVSGPTAHQTVNDSEVSGQSKSTLFPGTPPRKRLHGNLTCR</sequence>
<organism evidence="2 3">
    <name type="scientific">Dendrothele bispora (strain CBS 962.96)</name>
    <dbReference type="NCBI Taxonomy" id="1314807"/>
    <lineage>
        <taxon>Eukaryota</taxon>
        <taxon>Fungi</taxon>
        <taxon>Dikarya</taxon>
        <taxon>Basidiomycota</taxon>
        <taxon>Agaricomycotina</taxon>
        <taxon>Agaricomycetes</taxon>
        <taxon>Agaricomycetidae</taxon>
        <taxon>Agaricales</taxon>
        <taxon>Agaricales incertae sedis</taxon>
        <taxon>Dendrothele</taxon>
    </lineage>
</organism>
<dbReference type="AlphaFoldDB" id="A0A4S8LW19"/>
<evidence type="ECO:0000313" key="2">
    <source>
        <dbReference type="EMBL" id="THU93571.1"/>
    </source>
</evidence>
<gene>
    <name evidence="2" type="ORF">K435DRAFT_189890</name>
</gene>
<reference evidence="2 3" key="1">
    <citation type="journal article" date="2019" name="Nat. Ecol. Evol.">
        <title>Megaphylogeny resolves global patterns of mushroom evolution.</title>
        <authorList>
            <person name="Varga T."/>
            <person name="Krizsan K."/>
            <person name="Foldi C."/>
            <person name="Dima B."/>
            <person name="Sanchez-Garcia M."/>
            <person name="Sanchez-Ramirez S."/>
            <person name="Szollosi G.J."/>
            <person name="Szarkandi J.G."/>
            <person name="Papp V."/>
            <person name="Albert L."/>
            <person name="Andreopoulos W."/>
            <person name="Angelini C."/>
            <person name="Antonin V."/>
            <person name="Barry K.W."/>
            <person name="Bougher N.L."/>
            <person name="Buchanan P."/>
            <person name="Buyck B."/>
            <person name="Bense V."/>
            <person name="Catcheside P."/>
            <person name="Chovatia M."/>
            <person name="Cooper J."/>
            <person name="Damon W."/>
            <person name="Desjardin D."/>
            <person name="Finy P."/>
            <person name="Geml J."/>
            <person name="Haridas S."/>
            <person name="Hughes K."/>
            <person name="Justo A."/>
            <person name="Karasinski D."/>
            <person name="Kautmanova I."/>
            <person name="Kiss B."/>
            <person name="Kocsube S."/>
            <person name="Kotiranta H."/>
            <person name="LaButti K.M."/>
            <person name="Lechner B.E."/>
            <person name="Liimatainen K."/>
            <person name="Lipzen A."/>
            <person name="Lukacs Z."/>
            <person name="Mihaltcheva S."/>
            <person name="Morgado L.N."/>
            <person name="Niskanen T."/>
            <person name="Noordeloos M.E."/>
            <person name="Ohm R.A."/>
            <person name="Ortiz-Santana B."/>
            <person name="Ovrebo C."/>
            <person name="Racz N."/>
            <person name="Riley R."/>
            <person name="Savchenko A."/>
            <person name="Shiryaev A."/>
            <person name="Soop K."/>
            <person name="Spirin V."/>
            <person name="Szebenyi C."/>
            <person name="Tomsovsky M."/>
            <person name="Tulloss R.E."/>
            <person name="Uehling J."/>
            <person name="Grigoriev I.V."/>
            <person name="Vagvolgyi C."/>
            <person name="Papp T."/>
            <person name="Martin F.M."/>
            <person name="Miettinen O."/>
            <person name="Hibbett D.S."/>
            <person name="Nagy L.G."/>
        </authorList>
    </citation>
    <scope>NUCLEOTIDE SEQUENCE [LARGE SCALE GENOMIC DNA]</scope>
    <source>
        <strain evidence="2 3">CBS 962.96</strain>
    </source>
</reference>
<name>A0A4S8LW19_DENBC</name>
<evidence type="ECO:0000256" key="1">
    <source>
        <dbReference type="SAM" id="MobiDB-lite"/>
    </source>
</evidence>
<feature type="compositionally biased region" description="Polar residues" evidence="1">
    <location>
        <begin position="50"/>
        <end position="78"/>
    </location>
</feature>
<keyword evidence="3" id="KW-1185">Reference proteome</keyword>
<proteinExistence type="predicted"/>
<evidence type="ECO:0000313" key="3">
    <source>
        <dbReference type="Proteomes" id="UP000297245"/>
    </source>
</evidence>